<feature type="compositionally biased region" description="Polar residues" evidence="3">
    <location>
        <begin position="300"/>
        <end position="317"/>
    </location>
</feature>
<feature type="compositionally biased region" description="Basic and acidic residues" evidence="3">
    <location>
        <begin position="414"/>
        <end position="424"/>
    </location>
</feature>
<feature type="region of interest" description="Disordered" evidence="3">
    <location>
        <begin position="870"/>
        <end position="889"/>
    </location>
</feature>
<dbReference type="PANTHER" id="PTHR12902:SF33">
    <property type="entry name" value="PROTEIN SCAR3"/>
    <property type="match status" value="1"/>
</dbReference>
<evidence type="ECO:0000256" key="2">
    <source>
        <dbReference type="RuleBase" id="RU367034"/>
    </source>
</evidence>
<dbReference type="FunCoup" id="A0A059CD59">
    <property type="interactions" value="1169"/>
</dbReference>
<comment type="function">
    <text evidence="2">Involved in regulation of actin and microtubule organization. Part of a WAVE complex that activates the Arp2/3 complex.</text>
</comment>
<feature type="region of interest" description="Disordered" evidence="3">
    <location>
        <begin position="176"/>
        <end position="212"/>
    </location>
</feature>
<dbReference type="InParanoid" id="A0A059CD59"/>
<gene>
    <name evidence="4" type="ORF">EUGRSUZ_D00489</name>
</gene>
<dbReference type="eggNOG" id="ENOG502QSPV">
    <property type="taxonomic scope" value="Eukaryota"/>
</dbReference>
<organism evidence="4">
    <name type="scientific">Eucalyptus grandis</name>
    <name type="common">Flooded gum</name>
    <dbReference type="NCBI Taxonomy" id="71139"/>
    <lineage>
        <taxon>Eukaryota</taxon>
        <taxon>Viridiplantae</taxon>
        <taxon>Streptophyta</taxon>
        <taxon>Embryophyta</taxon>
        <taxon>Tracheophyta</taxon>
        <taxon>Spermatophyta</taxon>
        <taxon>Magnoliopsida</taxon>
        <taxon>eudicotyledons</taxon>
        <taxon>Gunneridae</taxon>
        <taxon>Pentapetalae</taxon>
        <taxon>rosids</taxon>
        <taxon>malvids</taxon>
        <taxon>Myrtales</taxon>
        <taxon>Myrtaceae</taxon>
        <taxon>Myrtoideae</taxon>
        <taxon>Eucalypteae</taxon>
        <taxon>Eucalyptus</taxon>
    </lineage>
</organism>
<feature type="compositionally biased region" description="Basic residues" evidence="3">
    <location>
        <begin position="186"/>
        <end position="197"/>
    </location>
</feature>
<dbReference type="OMA" id="HENADDM"/>
<protein>
    <recommendedName>
        <fullName evidence="2">Protein SCAR</fullName>
    </recommendedName>
    <alternativeName>
        <fullName evidence="2">Protein WAVE</fullName>
    </alternativeName>
</protein>
<accession>A0A059CD59</accession>
<dbReference type="PANTHER" id="PTHR12902">
    <property type="entry name" value="WASP-1"/>
    <property type="match status" value="1"/>
</dbReference>
<dbReference type="OrthoDB" id="753427at2759"/>
<keyword evidence="2" id="KW-0206">Cytoskeleton</keyword>
<dbReference type="GO" id="GO:0030036">
    <property type="term" value="P:actin cytoskeleton organization"/>
    <property type="evidence" value="ECO:0000318"/>
    <property type="project" value="GO_Central"/>
</dbReference>
<dbReference type="Gene3D" id="6.10.280.150">
    <property type="match status" value="2"/>
</dbReference>
<dbReference type="GO" id="GO:0071933">
    <property type="term" value="F:Arp2/3 complex binding"/>
    <property type="evidence" value="ECO:0000318"/>
    <property type="project" value="GO_Central"/>
</dbReference>
<feature type="compositionally biased region" description="Low complexity" evidence="3">
    <location>
        <begin position="870"/>
        <end position="879"/>
    </location>
</feature>
<dbReference type="GO" id="GO:0005856">
    <property type="term" value="C:cytoskeleton"/>
    <property type="evidence" value="ECO:0007669"/>
    <property type="project" value="UniProtKB-SubCell"/>
</dbReference>
<comment type="similarity">
    <text evidence="1 2">Belongs to the SCAR/WAVE family.</text>
</comment>
<feature type="compositionally biased region" description="Basic and acidic residues" evidence="3">
    <location>
        <begin position="176"/>
        <end position="185"/>
    </location>
</feature>
<dbReference type="KEGG" id="egr:104440900"/>
<dbReference type="STRING" id="71139.A0A059CD59"/>
<reference evidence="4" key="1">
    <citation type="submission" date="2013-07" db="EMBL/GenBank/DDBJ databases">
        <title>The genome of Eucalyptus grandis.</title>
        <authorList>
            <person name="Schmutz J."/>
            <person name="Hayes R."/>
            <person name="Myburg A."/>
            <person name="Tuskan G."/>
            <person name="Grattapaglia D."/>
            <person name="Rokhsar D.S."/>
        </authorList>
    </citation>
    <scope>NUCLEOTIDE SEQUENCE</scope>
    <source>
        <tissue evidence="4">Leaf extractions</tissue>
    </source>
</reference>
<name>A0A059CD59_EUCGR</name>
<comment type="subcellular location">
    <subcellularLocation>
        <location evidence="2">Cytoplasm</location>
        <location evidence="2">Cytoskeleton</location>
    </subcellularLocation>
</comment>
<evidence type="ECO:0000256" key="1">
    <source>
        <dbReference type="ARBA" id="ARBA00006993"/>
    </source>
</evidence>
<feature type="region of interest" description="Disordered" evidence="3">
    <location>
        <begin position="288"/>
        <end position="317"/>
    </location>
</feature>
<evidence type="ECO:0000313" key="4">
    <source>
        <dbReference type="EMBL" id="KCW76111.1"/>
    </source>
</evidence>
<keyword evidence="2" id="KW-0009">Actin-binding</keyword>
<dbReference type="InterPro" id="IPR028288">
    <property type="entry name" value="SCAR/WAVE_fam"/>
</dbReference>
<dbReference type="EMBL" id="KK198756">
    <property type="protein sequence ID" value="KCW76111.1"/>
    <property type="molecule type" value="Genomic_DNA"/>
</dbReference>
<keyword evidence="2" id="KW-0963">Cytoplasm</keyword>
<dbReference type="AlphaFoldDB" id="A0A059CD59"/>
<proteinExistence type="inferred from homology"/>
<sequence length="1107" mass="123065">MPLVRFRVRNEYALGRPELHADADREDPKAVLDGVAVAGLVGILRQLGDLAEFAAEVFHGLQEQVAATASRSHKLTVRAQRIEAALPSLEKAILAQTSHIHFAYTAGSDWHARIRNRKHHFIDNDLPSFIMDSYEECRDTPRLHMLDKFDTGGPGSCLRRYSDPTFFRRVAASPDERNVGKVRGDKKAHKTKKRRSFPKNGELSRGVPMANHSGRMRIASPIANRKSSPTASIADSTFKSDFGDHRNSSDFRSGSGYVECIFHASDDMPPEEEESNRSSSSRAILHEETVDSVSPYEENQVINNYSPQKTSEESIASKSDYVRWDEKTEIMETREQKYEGMEDSATISMTSGVDAEEADKFRNVNTSDIDPCLIANTSKPKSRENEVDDMDSELDNYEDALNTIESESENDVDYQTKRELERRSPSVDIEEIKVTVDKLPSHASDDHPSHHELDTTSHLISNEEVCSELPKSDSSEICDNENMSQIPQKFVDSDCLPPLKVGQSSDLLDDTKVETLAGDAASVIFAPPRNEVTHNICEGQESPSEHTGVKFWTNGSLLGLEPAKPPDFAASNRESGVRNKGDQCDGKLDIFTENADSIERDASSKCSASCKINENSPSAGRTHILSSARDLDAKFGESDDLDRRCKSGHLNGDFSSPIRVVAPGTALPVAPMAKAAHSESIQENDDNLSGVFGLGHKLLMNSFRRKVSLVSDEKPKPYETVKDNVLEQSWRKSESSFHTTAGRNFIDQFQSVSPTYSLPPSPPLEHMKISFHPLHGFEASKLTLKFPHDKNRQESSNDVFPSFQLVPEPNVPIHDVCSDSDDGTFCRSSLYISDDCLSPHSESNSEQWESSDTAMSKEHDQFDAVCRLSSTESTSTSLEHGGTNNSKIHFNGECESLPTEDGLEPLPSFSSYVHGPSLDLPSFDSMASVPMQEKNVGRDPENYREKHYFHQSVPPAPPPPPVDWQLPKQYSDAAEVREEVSESLDHDPEGNNFDQSNFKQPKQGSALETVYIRAPELLSGKLQDQLKLNAHKEANQAKVKETDEREDFLLQIRNKSFNLRRTETVRPTAATARTTSENVTAILEKANAIRQAVASDDGDENDCWSDT</sequence>
<feature type="region of interest" description="Disordered" evidence="3">
    <location>
        <begin position="405"/>
        <end position="424"/>
    </location>
</feature>
<dbReference type="GO" id="GO:2000601">
    <property type="term" value="P:positive regulation of Arp2/3 complex-mediated actin nucleation"/>
    <property type="evidence" value="ECO:0000318"/>
    <property type="project" value="GO_Central"/>
</dbReference>
<dbReference type="Gene3D" id="1.20.5.340">
    <property type="match status" value="1"/>
</dbReference>
<evidence type="ECO:0000256" key="3">
    <source>
        <dbReference type="SAM" id="MobiDB-lite"/>
    </source>
</evidence>
<dbReference type="Gramene" id="KCW76111">
    <property type="protein sequence ID" value="KCW76111"/>
    <property type="gene ID" value="EUGRSUZ_D00489"/>
</dbReference>
<dbReference type="GO" id="GO:0003779">
    <property type="term" value="F:actin binding"/>
    <property type="evidence" value="ECO:0007669"/>
    <property type="project" value="UniProtKB-UniRule"/>
</dbReference>
<dbReference type="GO" id="GO:0034237">
    <property type="term" value="F:protein kinase A regulatory subunit binding"/>
    <property type="evidence" value="ECO:0000318"/>
    <property type="project" value="GO_Central"/>
</dbReference>